<dbReference type="HOGENOM" id="CLU_176022_4_1_7"/>
<dbReference type="Proteomes" id="UP000000422">
    <property type="component" value="Chromosome"/>
</dbReference>
<dbReference type="eggNOG" id="ENOG5033A4Z">
    <property type="taxonomic scope" value="Bacteria"/>
</dbReference>
<feature type="transmembrane region" description="Helical" evidence="1">
    <location>
        <begin position="12"/>
        <end position="31"/>
    </location>
</feature>
<evidence type="ECO:0000313" key="3">
    <source>
        <dbReference type="EMBL" id="CAE09894.1"/>
    </source>
</evidence>
<dbReference type="RefSeq" id="WP_011138691.1">
    <property type="nucleotide sequence ID" value="NC_005090.1"/>
</dbReference>
<evidence type="ECO:0000259" key="2">
    <source>
        <dbReference type="Pfam" id="PF11127"/>
    </source>
</evidence>
<dbReference type="EMBL" id="BX571659">
    <property type="protein sequence ID" value="CAE09894.1"/>
    <property type="molecule type" value="Genomic_DNA"/>
</dbReference>
<dbReference type="Pfam" id="PF11127">
    <property type="entry name" value="YgaP-like_TM"/>
    <property type="match status" value="1"/>
</dbReference>
<keyword evidence="1" id="KW-1133">Transmembrane helix</keyword>
<name>Q7MS45_WOLSU</name>
<sequence length="65" mass="6850">MKCNVGKVDKMLRIGVGVVILLAGVLAQSWWGLVGIVPLLTGLVGYCPLYSLINLNTGCKGECDS</sequence>
<keyword evidence="4" id="KW-1185">Reference proteome</keyword>
<accession>Q7MS45</accession>
<organism evidence="4">
    <name type="scientific">Wolinella succinogenes (strain ATCC 29543 / DSM 1740 / CCUG 13145 / JCM 31913 / LMG 7466 / NCTC 11488 / FDC 602W)</name>
    <name type="common">Vibrio succinogenes</name>
    <dbReference type="NCBI Taxonomy" id="273121"/>
    <lineage>
        <taxon>Bacteria</taxon>
        <taxon>Pseudomonadati</taxon>
        <taxon>Campylobacterota</taxon>
        <taxon>Epsilonproteobacteria</taxon>
        <taxon>Campylobacterales</taxon>
        <taxon>Helicobacteraceae</taxon>
        <taxon>Wolinella</taxon>
    </lineage>
</organism>
<feature type="domain" description="Inner membrane protein YgaP-like transmembrane" evidence="2">
    <location>
        <begin position="1"/>
        <end position="58"/>
    </location>
</feature>
<dbReference type="AlphaFoldDB" id="Q7MS45"/>
<protein>
    <recommendedName>
        <fullName evidence="2">Inner membrane protein YgaP-like transmembrane domain-containing protein</fullName>
    </recommendedName>
</protein>
<reference evidence="3 4" key="1">
    <citation type="journal article" date="2003" name="Proc. Natl. Acad. Sci. U.S.A.">
        <title>Complete genome sequence and analysis of Wolinella succinogenes.</title>
        <authorList>
            <person name="Baar C."/>
            <person name="Eppinger M."/>
            <person name="Raddatz G."/>
            <person name="Simon JM."/>
            <person name="Lanz C."/>
            <person name="Klimmek O."/>
            <person name="Nandakumar R."/>
            <person name="Gross R."/>
            <person name="Rosinus A."/>
            <person name="Keller H."/>
            <person name="Jagtap P."/>
            <person name="Linke B."/>
            <person name="Meyer F."/>
            <person name="Lederer H."/>
            <person name="Schuster S.C."/>
        </authorList>
    </citation>
    <scope>NUCLEOTIDE SEQUENCE [LARGE SCALE GENOMIC DNA]</scope>
    <source>
        <strain evidence="4">ATCC 29543 / DSM 1740 / CCUG 13145 / JCM 31913 / LMG 7466 / NCTC 11488 / FDC 602W</strain>
    </source>
</reference>
<dbReference type="InterPro" id="IPR021309">
    <property type="entry name" value="YgaP-like_TM"/>
</dbReference>
<evidence type="ECO:0000256" key="1">
    <source>
        <dbReference type="SAM" id="Phobius"/>
    </source>
</evidence>
<evidence type="ECO:0000313" key="4">
    <source>
        <dbReference type="Proteomes" id="UP000000422"/>
    </source>
</evidence>
<keyword evidence="1" id="KW-0472">Membrane</keyword>
<dbReference type="KEGG" id="wsu:WS0780"/>
<keyword evidence="1" id="KW-0812">Transmembrane</keyword>
<proteinExistence type="predicted"/>
<dbReference type="STRING" id="273121.WS0780"/>
<gene>
    <name evidence="3" type="ordered locus">WS0780</name>
</gene>